<accession>A0AAV4KI19</accession>
<reference evidence="2 3" key="1">
    <citation type="journal article" date="2014" name="Int. J. Syst. Evol. Microbiol.">
        <title>Complete genome sequence of Corynebacterium casei LMG S-19264T (=DSM 44701T), isolated from a smear-ripened cheese.</title>
        <authorList>
            <consortium name="US DOE Joint Genome Institute (JGI-PGF)"/>
            <person name="Walter F."/>
            <person name="Albersmeier A."/>
            <person name="Kalinowski J."/>
            <person name="Ruckert C."/>
        </authorList>
    </citation>
    <scope>NUCLEOTIDE SEQUENCE [LARGE SCALE GENOMIC DNA]</scope>
    <source>
        <strain evidence="2 3">JCM 4205</strain>
    </source>
</reference>
<organism evidence="2 3">
    <name type="scientific">Streptomyces cinereoruber</name>
    <dbReference type="NCBI Taxonomy" id="67260"/>
    <lineage>
        <taxon>Bacteria</taxon>
        <taxon>Bacillati</taxon>
        <taxon>Actinomycetota</taxon>
        <taxon>Actinomycetes</taxon>
        <taxon>Kitasatosporales</taxon>
        <taxon>Streptomycetaceae</taxon>
        <taxon>Streptomyces</taxon>
    </lineage>
</organism>
<evidence type="ECO:0000313" key="2">
    <source>
        <dbReference type="EMBL" id="GGR24566.1"/>
    </source>
</evidence>
<sequence length="197" mass="20075">MASTLPRISALLSGAAPSSTSRVSTPAAKAPSSTSRPNACDRPSIAASSSTTKRTANWPLLCSVLAIRRGSHAGGGRIARTTAPAVIAPNATRRAADSAGLRPLRSSAMAMTGPNSPTAPNAIVTSPKRPFSSPPSFSTGRTVPSAVLVSAVPTTKPVKTSPPLSSNPRPSPAAREISQAPSELRRRPPRTLANSIS</sequence>
<protein>
    <submittedName>
        <fullName evidence="2">Uncharacterized protein</fullName>
    </submittedName>
</protein>
<feature type="region of interest" description="Disordered" evidence="1">
    <location>
        <begin position="110"/>
        <end position="197"/>
    </location>
</feature>
<dbReference type="Proteomes" id="UP000642014">
    <property type="component" value="Unassembled WGS sequence"/>
</dbReference>
<feature type="region of interest" description="Disordered" evidence="1">
    <location>
        <begin position="13"/>
        <end position="52"/>
    </location>
</feature>
<dbReference type="AlphaFoldDB" id="A0AAV4KI19"/>
<evidence type="ECO:0000313" key="3">
    <source>
        <dbReference type="Proteomes" id="UP000642014"/>
    </source>
</evidence>
<feature type="compositionally biased region" description="Low complexity" evidence="1">
    <location>
        <begin position="152"/>
        <end position="168"/>
    </location>
</feature>
<gene>
    <name evidence="2" type="ORF">GCM10010497_28510</name>
</gene>
<dbReference type="EMBL" id="BMSJ01000004">
    <property type="protein sequence ID" value="GGR24566.1"/>
    <property type="molecule type" value="Genomic_DNA"/>
</dbReference>
<evidence type="ECO:0000256" key="1">
    <source>
        <dbReference type="SAM" id="MobiDB-lite"/>
    </source>
</evidence>
<feature type="compositionally biased region" description="Low complexity" evidence="1">
    <location>
        <begin position="24"/>
        <end position="35"/>
    </location>
</feature>
<name>A0AAV4KI19_9ACTN</name>
<comment type="caution">
    <text evidence="2">The sequence shown here is derived from an EMBL/GenBank/DDBJ whole genome shotgun (WGS) entry which is preliminary data.</text>
</comment>
<proteinExistence type="predicted"/>
<feature type="compositionally biased region" description="Low complexity" evidence="1">
    <location>
        <begin position="126"/>
        <end position="138"/>
    </location>
</feature>